<comment type="function">
    <text evidence="8">S-adenosyl-L-methionine-dependent transferase that acts as a component of the wybutosine biosynthesis pathway. Wybutosine is a hyper modified guanosine with a tricyclic base found at the 3'-position adjacent to the anticodon of eukaryotic phenylalanine tRNA. Catalyzes the transfer of the alpha-amino-alpha-carboxypropyl (acp) group from S-adenosyl-L-methionine to the C-7 position of 4-demethylwyosine (imG-14) to produce wybutosine-86.</text>
</comment>
<dbReference type="Proteomes" id="UP001181693">
    <property type="component" value="Unassembled WGS sequence"/>
</dbReference>
<evidence type="ECO:0000256" key="9">
    <source>
        <dbReference type="ARBA" id="ARBA00049400"/>
    </source>
</evidence>
<dbReference type="EMBL" id="DYDO01000007">
    <property type="protein sequence ID" value="DBA21672.1"/>
    <property type="molecule type" value="Genomic_DNA"/>
</dbReference>
<gene>
    <name evidence="11" type="ORF">GDO54_018276</name>
</gene>
<dbReference type="PROSITE" id="PS51684">
    <property type="entry name" value="SAM_MT_TRM5_TYW2"/>
    <property type="match status" value="1"/>
</dbReference>
<dbReference type="InterPro" id="IPR056744">
    <property type="entry name" value="TRM5/TYW2-like_N"/>
</dbReference>
<evidence type="ECO:0000256" key="2">
    <source>
        <dbReference type="ARBA" id="ARBA00012265"/>
    </source>
</evidence>
<comment type="catalytic activity">
    <reaction evidence="9">
        <text>4-demethylwyosine(37) in tRNA(Phe) + S-adenosyl-L-methionine = 4-demethyl-7-[(3S)-3-amino-3-carboxypropyl]wyosine(37) in tRNA(Phe) + S-methyl-5'-thioadenosine + H(+)</text>
        <dbReference type="Rhea" id="RHEA:36355"/>
        <dbReference type="Rhea" id="RHEA-COMP:10164"/>
        <dbReference type="Rhea" id="RHEA-COMP:10378"/>
        <dbReference type="ChEBI" id="CHEBI:15378"/>
        <dbReference type="ChEBI" id="CHEBI:17509"/>
        <dbReference type="ChEBI" id="CHEBI:59789"/>
        <dbReference type="ChEBI" id="CHEBI:64315"/>
        <dbReference type="ChEBI" id="CHEBI:73550"/>
        <dbReference type="EC" id="2.5.1.114"/>
    </reaction>
</comment>
<sequence>MDLADERFPDVPALLTQSAFSQKYRDYLKNAGILDGRYRAQKLEEGTVALPVLKEKISVSLLKELMEDVAPGSSCKETLIKNPVLSKRARIQSPAQKLRMDLCELLESHGMIWRRNLEHDLPHSWQRHGDLVVLSGDCFCDPLWQKLGVELWVQVASSLGVKRLAMQGPIQDDRWRSPNLTLLLGDNGWVEHVDNGIRYSFDVTKCMFSAGNIVEKQRLSTLCCTKETVVDLYAGIGYFTLPFLVHANAAFVHACEWNPHAIEALRKNLELNKVSDKCQIHEGDNRKFPLEDVADRVNLGLIPTSEAGYPIACKVLKKSSGGVLHIHHNVNCFLDKQELYAKDTEEKPCSWRTLAWRKWAESAEVKIQSILAEVHGTLWQTKIVQVKKVKSYAPHVDHVVLDLDCRPLSGM</sequence>
<dbReference type="AlphaFoldDB" id="A0AAV3A5E3"/>
<evidence type="ECO:0000256" key="4">
    <source>
        <dbReference type="ARBA" id="ARBA00022679"/>
    </source>
</evidence>
<protein>
    <recommendedName>
        <fullName evidence="3">tRNA wybutosine-synthesizing protein 2 homolog</fullName>
        <ecNumber evidence="2">2.5.1.114</ecNumber>
    </recommendedName>
    <alternativeName>
        <fullName evidence="7">tRNA(Phe) (4-demethylwyosine(37)-C(7)) aminocarboxypropyltransferase</fullName>
    </alternativeName>
</protein>
<accession>A0AAV3A5E3</accession>
<evidence type="ECO:0000313" key="11">
    <source>
        <dbReference type="EMBL" id="DBA21672.1"/>
    </source>
</evidence>
<dbReference type="PANTHER" id="PTHR23245">
    <property type="entry name" value="TRNA METHYLTRANSFERASE"/>
    <property type="match status" value="1"/>
</dbReference>
<keyword evidence="5" id="KW-0949">S-adenosyl-L-methionine</keyword>
<evidence type="ECO:0000256" key="1">
    <source>
        <dbReference type="ARBA" id="ARBA00004797"/>
    </source>
</evidence>
<organism evidence="11 12">
    <name type="scientific">Pyxicephalus adspersus</name>
    <name type="common">African bullfrog</name>
    <dbReference type="NCBI Taxonomy" id="30357"/>
    <lineage>
        <taxon>Eukaryota</taxon>
        <taxon>Metazoa</taxon>
        <taxon>Chordata</taxon>
        <taxon>Craniata</taxon>
        <taxon>Vertebrata</taxon>
        <taxon>Euteleostomi</taxon>
        <taxon>Amphibia</taxon>
        <taxon>Batrachia</taxon>
        <taxon>Anura</taxon>
        <taxon>Neobatrachia</taxon>
        <taxon>Ranoidea</taxon>
        <taxon>Pyxicephalidae</taxon>
        <taxon>Pyxicephalinae</taxon>
        <taxon>Pyxicephalus</taxon>
    </lineage>
</organism>
<dbReference type="InterPro" id="IPR030382">
    <property type="entry name" value="MeTrfase_TRM5/TYW2"/>
</dbReference>
<dbReference type="FunFam" id="3.40.50.150:FF:000201">
    <property type="entry name" value="tRNA wybutosine-synthesizing protein 2 homolog"/>
    <property type="match status" value="1"/>
</dbReference>
<evidence type="ECO:0000256" key="3">
    <source>
        <dbReference type="ARBA" id="ARBA00017179"/>
    </source>
</evidence>
<proteinExistence type="predicted"/>
<dbReference type="GO" id="GO:0008175">
    <property type="term" value="F:tRNA methyltransferase activity"/>
    <property type="evidence" value="ECO:0007669"/>
    <property type="project" value="TreeGrafter"/>
</dbReference>
<dbReference type="InterPro" id="IPR029063">
    <property type="entry name" value="SAM-dependent_MTases_sf"/>
</dbReference>
<dbReference type="Pfam" id="PF02475">
    <property type="entry name" value="TRM5-TYW2_MTfase"/>
    <property type="match status" value="1"/>
</dbReference>
<dbReference type="PANTHER" id="PTHR23245:SF25">
    <property type="entry name" value="TRNA WYBUTOSINE-SYNTHESIZING PROTEIN 2 HOMOLOG"/>
    <property type="match status" value="1"/>
</dbReference>
<keyword evidence="4" id="KW-0808">Transferase</keyword>
<evidence type="ECO:0000259" key="10">
    <source>
        <dbReference type="PROSITE" id="PS51684"/>
    </source>
</evidence>
<keyword evidence="6" id="KW-0819">tRNA processing</keyword>
<dbReference type="GO" id="GO:0102522">
    <property type="term" value="F:tRNA 4-demethylwyosine alpha-amino-alpha-carboxypropyltransferase activity"/>
    <property type="evidence" value="ECO:0007669"/>
    <property type="project" value="UniProtKB-EC"/>
</dbReference>
<dbReference type="EC" id="2.5.1.114" evidence="2"/>
<dbReference type="Pfam" id="PF25133">
    <property type="entry name" value="TYW2_N_2"/>
    <property type="match status" value="1"/>
</dbReference>
<dbReference type="GO" id="GO:0030488">
    <property type="term" value="P:tRNA methylation"/>
    <property type="evidence" value="ECO:0007669"/>
    <property type="project" value="TreeGrafter"/>
</dbReference>
<reference evidence="11" key="1">
    <citation type="thesis" date="2020" institute="ProQuest LLC" country="789 East Eisenhower Parkway, Ann Arbor, MI, USA">
        <title>Comparative Genomics and Chromosome Evolution.</title>
        <authorList>
            <person name="Mudd A.B."/>
        </authorList>
    </citation>
    <scope>NUCLEOTIDE SEQUENCE</scope>
    <source>
        <strain evidence="11">1538</strain>
        <tissue evidence="11">Blood</tissue>
    </source>
</reference>
<dbReference type="SUPFAM" id="SSF53335">
    <property type="entry name" value="S-adenosyl-L-methionine-dependent methyltransferases"/>
    <property type="match status" value="1"/>
</dbReference>
<comment type="pathway">
    <text evidence="1">tRNA modification; wybutosine-tRNA(Phe) biosynthesis.</text>
</comment>
<dbReference type="GO" id="GO:0031591">
    <property type="term" value="P:wybutosine biosynthetic process"/>
    <property type="evidence" value="ECO:0007669"/>
    <property type="project" value="TreeGrafter"/>
</dbReference>
<keyword evidence="12" id="KW-1185">Reference proteome</keyword>
<dbReference type="InterPro" id="IPR056745">
    <property type="entry name" value="TYW2_N"/>
</dbReference>
<dbReference type="GO" id="GO:0005737">
    <property type="term" value="C:cytoplasm"/>
    <property type="evidence" value="ECO:0007669"/>
    <property type="project" value="TreeGrafter"/>
</dbReference>
<dbReference type="CDD" id="cd02440">
    <property type="entry name" value="AdoMet_MTases"/>
    <property type="match status" value="1"/>
</dbReference>
<evidence type="ECO:0000256" key="7">
    <source>
        <dbReference type="ARBA" id="ARBA00031315"/>
    </source>
</evidence>
<evidence type="ECO:0000256" key="8">
    <source>
        <dbReference type="ARBA" id="ARBA00037786"/>
    </source>
</evidence>
<dbReference type="Gene3D" id="3.40.50.150">
    <property type="entry name" value="Vaccinia Virus protein VP39"/>
    <property type="match status" value="1"/>
</dbReference>
<evidence type="ECO:0000256" key="6">
    <source>
        <dbReference type="ARBA" id="ARBA00022694"/>
    </source>
</evidence>
<comment type="caution">
    <text evidence="11">The sequence shown here is derived from an EMBL/GenBank/DDBJ whole genome shotgun (WGS) entry which is preliminary data.</text>
</comment>
<dbReference type="FunFam" id="3.30.300.110:FF:000002">
    <property type="entry name" value="tRNA wybutosine-synthesizing protein 2 homolog"/>
    <property type="match status" value="1"/>
</dbReference>
<dbReference type="Gene3D" id="3.30.300.110">
    <property type="entry name" value="Met-10+ protein-like domains"/>
    <property type="match status" value="1"/>
</dbReference>
<evidence type="ECO:0000313" key="12">
    <source>
        <dbReference type="Proteomes" id="UP001181693"/>
    </source>
</evidence>
<name>A0AAV3A5E3_PYXAD</name>
<feature type="domain" description="SAM-dependent methyltransferase TRM5/TYW2-type" evidence="10">
    <location>
        <begin position="125"/>
        <end position="407"/>
    </location>
</feature>
<dbReference type="InterPro" id="IPR056743">
    <property type="entry name" value="TRM5-TYW2-like_MTfase"/>
</dbReference>
<dbReference type="Pfam" id="PF25132">
    <property type="entry name" value="TYW2_N"/>
    <property type="match status" value="1"/>
</dbReference>
<evidence type="ECO:0000256" key="5">
    <source>
        <dbReference type="ARBA" id="ARBA00022691"/>
    </source>
</evidence>